<protein>
    <submittedName>
        <fullName evidence="1">Uncharacterized protein</fullName>
    </submittedName>
</protein>
<dbReference type="AlphaFoldDB" id="A0A6M3LUE9"/>
<accession>A0A6M3LUE9</accession>
<evidence type="ECO:0000313" key="1">
    <source>
        <dbReference type="EMBL" id="QJA97174.1"/>
    </source>
</evidence>
<sequence length="80" mass="9294">MFAWIKSAMGFNHLLDRFSKLGIKSKPHPSVDKFTIRRTVKEKTPSSIPDTREWDIVGDTHYFINDIEVSEKKFLSKAPQ</sequence>
<reference evidence="1" key="1">
    <citation type="submission" date="2020-03" db="EMBL/GenBank/DDBJ databases">
        <title>The deep terrestrial virosphere.</title>
        <authorList>
            <person name="Holmfeldt K."/>
            <person name="Nilsson E."/>
            <person name="Simone D."/>
            <person name="Lopez-Fernandez M."/>
            <person name="Wu X."/>
            <person name="de Brujin I."/>
            <person name="Lundin D."/>
            <person name="Andersson A."/>
            <person name="Bertilsson S."/>
            <person name="Dopson M."/>
        </authorList>
    </citation>
    <scope>NUCLEOTIDE SEQUENCE</scope>
    <source>
        <strain evidence="1">MM415B06537</strain>
    </source>
</reference>
<gene>
    <name evidence="1" type="ORF">MM415B06537_0006</name>
</gene>
<name>A0A6M3LUE9_9ZZZZ</name>
<dbReference type="EMBL" id="MT143469">
    <property type="protein sequence ID" value="QJA97174.1"/>
    <property type="molecule type" value="Genomic_DNA"/>
</dbReference>
<organism evidence="1">
    <name type="scientific">viral metagenome</name>
    <dbReference type="NCBI Taxonomy" id="1070528"/>
    <lineage>
        <taxon>unclassified sequences</taxon>
        <taxon>metagenomes</taxon>
        <taxon>organismal metagenomes</taxon>
    </lineage>
</organism>
<proteinExistence type="predicted"/>